<sequence length="82" mass="9216">MLNETLYLTITKANLRAWAKGNGWVKQNSSGGVEQWGVKNVDETFSLRLKIKPQASTREGLSTGSNQPRFDARFVNDCGELW</sequence>
<gene>
    <name evidence="1" type="ORF">GCM10010913_25320</name>
</gene>
<evidence type="ECO:0000313" key="2">
    <source>
        <dbReference type="Proteomes" id="UP000608420"/>
    </source>
</evidence>
<evidence type="ECO:0000313" key="1">
    <source>
        <dbReference type="EMBL" id="GGG02512.1"/>
    </source>
</evidence>
<dbReference type="RefSeq" id="WP_229717039.1">
    <property type="nucleotide sequence ID" value="NZ_BMIW01000017.1"/>
</dbReference>
<dbReference type="Proteomes" id="UP000608420">
    <property type="component" value="Unassembled WGS sequence"/>
</dbReference>
<name>A0ABQ1VYL3_9BACL</name>
<accession>A0ABQ1VYL3</accession>
<dbReference type="EMBL" id="BMIW01000017">
    <property type="protein sequence ID" value="GGG02512.1"/>
    <property type="molecule type" value="Genomic_DNA"/>
</dbReference>
<reference evidence="2" key="1">
    <citation type="journal article" date="2019" name="Int. J. Syst. Evol. Microbiol.">
        <title>The Global Catalogue of Microorganisms (GCM) 10K type strain sequencing project: providing services to taxonomists for standard genome sequencing and annotation.</title>
        <authorList>
            <consortium name="The Broad Institute Genomics Platform"/>
            <consortium name="The Broad Institute Genome Sequencing Center for Infectious Disease"/>
            <person name="Wu L."/>
            <person name="Ma J."/>
        </authorList>
    </citation>
    <scope>NUCLEOTIDE SEQUENCE [LARGE SCALE GENOMIC DNA]</scope>
    <source>
        <strain evidence="2">CGMCC 1.15420</strain>
    </source>
</reference>
<protein>
    <submittedName>
        <fullName evidence="1">Uncharacterized protein</fullName>
    </submittedName>
</protein>
<comment type="caution">
    <text evidence="1">The sequence shown here is derived from an EMBL/GenBank/DDBJ whole genome shotgun (WGS) entry which is preliminary data.</text>
</comment>
<keyword evidence="2" id="KW-1185">Reference proteome</keyword>
<organism evidence="1 2">
    <name type="scientific">Paenibacillus aceti</name>
    <dbReference type="NCBI Taxonomy" id="1820010"/>
    <lineage>
        <taxon>Bacteria</taxon>
        <taxon>Bacillati</taxon>
        <taxon>Bacillota</taxon>
        <taxon>Bacilli</taxon>
        <taxon>Bacillales</taxon>
        <taxon>Paenibacillaceae</taxon>
        <taxon>Paenibacillus</taxon>
    </lineage>
</organism>
<proteinExistence type="predicted"/>